<evidence type="ECO:0000313" key="16">
    <source>
        <dbReference type="Proteomes" id="UP000509510"/>
    </source>
</evidence>
<reference evidence="16" key="1">
    <citation type="submission" date="2020-06" db="EMBL/GenBank/DDBJ databases">
        <title>A chromosome-scale genome assembly of Talaromyces rugulosus W13939.</title>
        <authorList>
            <person name="Wang B."/>
            <person name="Guo L."/>
            <person name="Ye K."/>
            <person name="Wang L."/>
        </authorList>
    </citation>
    <scope>NUCLEOTIDE SEQUENCE [LARGE SCALE GENOMIC DNA]</scope>
    <source>
        <strain evidence="16">W13939</strain>
    </source>
</reference>
<dbReference type="EC" id="1.13.11.5" evidence="4"/>
<dbReference type="GO" id="GO:0005737">
    <property type="term" value="C:cytoplasm"/>
    <property type="evidence" value="ECO:0007669"/>
    <property type="project" value="TreeGrafter"/>
</dbReference>
<keyword evidence="7" id="KW-0223">Dioxygenase</keyword>
<dbReference type="EMBL" id="CP055900">
    <property type="protein sequence ID" value="QKX58604.1"/>
    <property type="molecule type" value="Genomic_DNA"/>
</dbReference>
<sequence>MPVTQFSVPDSYSYQNGFNSYFESEAIPGALPVAQNSPQKPPYGLYAEKLSGTAFTAPRHENKQTWLYRILPSAAHANYQPISQDTYHTSLSSEKKQTLHHIPNQLRWNPFDLDEKVDWVHGLHLVAGAGDPTVKSGLGILLYAAGKDMGKEAFYSADGDFLIVPQHGVLDIQTELGKILVRPNEICVIPRGIKYRVTLPSGPVRGYICELYQGHYQLPELGPIGSNGLANARDFQTPVASFDDDDDASNSKYHVISKFNNNLFSAKQNHTPFDVVSWHGNYYPFKYDLGRFNVIGTTSFDHPDPSIFTVLTGPSDHPGTAIADFVIFPPRWLVAEDTFRPPWYHRNTMSEFMGLISGDYDAKVGGGFRPAGASLHNIMSAHGPDSGAHEKASNADLKPQKVGEGSMAFMFESSLMVGVSEWGLKTCQKVQEDYNAESWEPLKRHFVNPHKSA</sequence>
<dbReference type="InterPro" id="IPR014710">
    <property type="entry name" value="RmlC-like_jellyroll"/>
</dbReference>
<dbReference type="FunFam" id="2.60.120.10:FF:000053">
    <property type="entry name" value="Homogentisate 1,2-dioxygenase"/>
    <property type="match status" value="1"/>
</dbReference>
<evidence type="ECO:0000256" key="4">
    <source>
        <dbReference type="ARBA" id="ARBA00013127"/>
    </source>
</evidence>
<evidence type="ECO:0000259" key="13">
    <source>
        <dbReference type="Pfam" id="PF04209"/>
    </source>
</evidence>
<comment type="pathway">
    <text evidence="2">Amino-acid degradation; L-phenylalanine degradation; acetoacetate and fumarate from L-phenylalanine: step 4/6.</text>
</comment>
<organism evidence="15 16">
    <name type="scientific">Talaromyces rugulosus</name>
    <name type="common">Penicillium rugulosum</name>
    <dbReference type="NCBI Taxonomy" id="121627"/>
    <lineage>
        <taxon>Eukaryota</taxon>
        <taxon>Fungi</taxon>
        <taxon>Dikarya</taxon>
        <taxon>Ascomycota</taxon>
        <taxon>Pezizomycotina</taxon>
        <taxon>Eurotiomycetes</taxon>
        <taxon>Eurotiomycetidae</taxon>
        <taxon>Eurotiales</taxon>
        <taxon>Trichocomaceae</taxon>
        <taxon>Talaromyces</taxon>
        <taxon>Talaromyces sect. Islandici</taxon>
    </lineage>
</organism>
<keyword evidence="10" id="KW-0585">Phenylalanine catabolism</keyword>
<evidence type="ECO:0000256" key="9">
    <source>
        <dbReference type="ARBA" id="ARBA00023004"/>
    </source>
</evidence>
<dbReference type="InterPro" id="IPR011051">
    <property type="entry name" value="RmlC_Cupin_sf"/>
</dbReference>
<dbReference type="UniPathway" id="UPA00139">
    <property type="reaction ID" value="UER00339"/>
</dbReference>
<protein>
    <recommendedName>
        <fullName evidence="4">homogentisate 1,2-dioxygenase</fullName>
        <ecNumber evidence="4">1.13.11.5</ecNumber>
    </recommendedName>
</protein>
<evidence type="ECO:0000256" key="5">
    <source>
        <dbReference type="ARBA" id="ARBA00022723"/>
    </source>
</evidence>
<feature type="binding site" evidence="12">
    <location>
        <position position="351"/>
    </location>
    <ligand>
        <name>Fe cation</name>
        <dbReference type="ChEBI" id="CHEBI:24875"/>
    </ligand>
</feature>
<dbReference type="InterPro" id="IPR005708">
    <property type="entry name" value="Homogentis_dOase"/>
</dbReference>
<feature type="domain" description="Homogentisate 1,2-dioxygenase N-terminal" evidence="14">
    <location>
        <begin position="14"/>
        <end position="289"/>
    </location>
</feature>
<dbReference type="GeneID" id="55993226"/>
<dbReference type="Proteomes" id="UP000509510">
    <property type="component" value="Chromosome III"/>
</dbReference>
<dbReference type="GO" id="GO:0004411">
    <property type="term" value="F:homogentisate 1,2-dioxygenase activity"/>
    <property type="evidence" value="ECO:0007669"/>
    <property type="project" value="UniProtKB-EC"/>
</dbReference>
<keyword evidence="5 12" id="KW-0479">Metal-binding</keyword>
<evidence type="ECO:0000259" key="14">
    <source>
        <dbReference type="Pfam" id="PF20510"/>
    </source>
</evidence>
<feature type="binding site" evidence="12">
    <location>
        <position position="345"/>
    </location>
    <ligand>
        <name>Fe cation</name>
        <dbReference type="ChEBI" id="CHEBI:24875"/>
    </ligand>
</feature>
<evidence type="ECO:0000256" key="6">
    <source>
        <dbReference type="ARBA" id="ARBA00022878"/>
    </source>
</evidence>
<keyword evidence="6" id="KW-0828">Tyrosine catabolism</keyword>
<dbReference type="GO" id="GO:0046872">
    <property type="term" value="F:metal ion binding"/>
    <property type="evidence" value="ECO:0007669"/>
    <property type="project" value="UniProtKB-KW"/>
</dbReference>
<evidence type="ECO:0000256" key="12">
    <source>
        <dbReference type="PIRSR" id="PIRSR605708-2"/>
    </source>
</evidence>
<feature type="active site" description="Proton acceptor" evidence="11">
    <location>
        <position position="302"/>
    </location>
</feature>
<evidence type="ECO:0000256" key="1">
    <source>
        <dbReference type="ARBA" id="ARBA00001962"/>
    </source>
</evidence>
<dbReference type="AlphaFoldDB" id="A0A7H8QWW8"/>
<dbReference type="OrthoDB" id="1689029at2759"/>
<comment type="cofactor">
    <cofactor evidence="1 12">
        <name>Fe cation</name>
        <dbReference type="ChEBI" id="CHEBI:24875"/>
    </cofactor>
</comment>
<dbReference type="Gene3D" id="2.60.120.10">
    <property type="entry name" value="Jelly Rolls"/>
    <property type="match status" value="1"/>
</dbReference>
<dbReference type="PANTHER" id="PTHR11056:SF0">
    <property type="entry name" value="HOMOGENTISATE 1,2-DIOXYGENASE"/>
    <property type="match status" value="1"/>
</dbReference>
<dbReference type="InterPro" id="IPR046451">
    <property type="entry name" value="HgmA_C"/>
</dbReference>
<dbReference type="InterPro" id="IPR046452">
    <property type="entry name" value="HgmA_N"/>
</dbReference>
<keyword evidence="9 12" id="KW-0408">Iron</keyword>
<dbReference type="SUPFAM" id="SSF51182">
    <property type="entry name" value="RmlC-like cupins"/>
    <property type="match status" value="1"/>
</dbReference>
<dbReference type="RefSeq" id="XP_035344782.1">
    <property type="nucleotide sequence ID" value="XM_035488889.1"/>
</dbReference>
<feature type="domain" description="Homogentisate 1,2-dioxygenase C-terminal" evidence="13">
    <location>
        <begin position="291"/>
        <end position="446"/>
    </location>
</feature>
<proteinExistence type="inferred from homology"/>
<dbReference type="GO" id="GO:0006559">
    <property type="term" value="P:L-phenylalanine catabolic process"/>
    <property type="evidence" value="ECO:0007669"/>
    <property type="project" value="UniProtKB-UniPathway"/>
</dbReference>
<dbReference type="Pfam" id="PF20510">
    <property type="entry name" value="HgmA_N"/>
    <property type="match status" value="1"/>
</dbReference>
<accession>A0A7H8QWW8</accession>
<keyword evidence="8" id="KW-0560">Oxidoreductase</keyword>
<evidence type="ECO:0000256" key="8">
    <source>
        <dbReference type="ARBA" id="ARBA00023002"/>
    </source>
</evidence>
<evidence type="ECO:0000256" key="7">
    <source>
        <dbReference type="ARBA" id="ARBA00022964"/>
    </source>
</evidence>
<evidence type="ECO:0000256" key="11">
    <source>
        <dbReference type="PIRSR" id="PIRSR605708-1"/>
    </source>
</evidence>
<evidence type="ECO:0000256" key="3">
    <source>
        <dbReference type="ARBA" id="ARBA00007757"/>
    </source>
</evidence>
<gene>
    <name evidence="15" type="ORF">TRUGW13939_05729</name>
</gene>
<name>A0A7H8QWW8_TALRU</name>
<feature type="binding site" evidence="12">
    <location>
        <position position="360"/>
    </location>
    <ligand>
        <name>homogentisate</name>
        <dbReference type="ChEBI" id="CHEBI:16169"/>
    </ligand>
</feature>
<dbReference type="PANTHER" id="PTHR11056">
    <property type="entry name" value="HOMOGENTISATE 1,2-DIOXYGENASE"/>
    <property type="match status" value="1"/>
</dbReference>
<dbReference type="GO" id="GO:0006572">
    <property type="term" value="P:L-tyrosine catabolic process"/>
    <property type="evidence" value="ECO:0007669"/>
    <property type="project" value="UniProtKB-KW"/>
</dbReference>
<comment type="similarity">
    <text evidence="3">Belongs to the homogentisate dioxygenase family.</text>
</comment>
<dbReference type="KEGG" id="trg:TRUGW13939_05729"/>
<evidence type="ECO:0000256" key="10">
    <source>
        <dbReference type="ARBA" id="ARBA00023232"/>
    </source>
</evidence>
<dbReference type="CDD" id="cd07000">
    <property type="entry name" value="cupin_HGO_N"/>
    <property type="match status" value="1"/>
</dbReference>
<feature type="binding site" evidence="12">
    <location>
        <position position="382"/>
    </location>
    <ligand>
        <name>homogentisate</name>
        <dbReference type="ChEBI" id="CHEBI:16169"/>
    </ligand>
</feature>
<dbReference type="Pfam" id="PF04209">
    <property type="entry name" value="HgmA_C"/>
    <property type="match status" value="1"/>
</dbReference>
<dbReference type="NCBIfam" id="TIGR01015">
    <property type="entry name" value="hmgA"/>
    <property type="match status" value="1"/>
</dbReference>
<evidence type="ECO:0000256" key="2">
    <source>
        <dbReference type="ARBA" id="ARBA00004704"/>
    </source>
</evidence>
<evidence type="ECO:0000313" key="15">
    <source>
        <dbReference type="EMBL" id="QKX58604.1"/>
    </source>
</evidence>
<feature type="binding site" evidence="12">
    <location>
        <position position="382"/>
    </location>
    <ligand>
        <name>Fe cation</name>
        <dbReference type="ChEBI" id="CHEBI:24875"/>
    </ligand>
</feature>
<keyword evidence="16" id="KW-1185">Reference proteome</keyword>